<organism evidence="3 4">
    <name type="scientific">Sphingomonas ginkgonis</name>
    <dbReference type="NCBI Taxonomy" id="2315330"/>
    <lineage>
        <taxon>Bacteria</taxon>
        <taxon>Pseudomonadati</taxon>
        <taxon>Pseudomonadota</taxon>
        <taxon>Alphaproteobacteria</taxon>
        <taxon>Sphingomonadales</taxon>
        <taxon>Sphingomonadaceae</taxon>
        <taxon>Sphingomonas</taxon>
    </lineage>
</organism>
<accession>A0A3R9YN14</accession>
<protein>
    <recommendedName>
        <fullName evidence="5">Secreted protein</fullName>
    </recommendedName>
</protein>
<dbReference type="RefSeq" id="WP_126719339.1">
    <property type="nucleotide sequence ID" value="NZ_RWJF01000001.1"/>
</dbReference>
<keyword evidence="4" id="KW-1185">Reference proteome</keyword>
<evidence type="ECO:0000313" key="3">
    <source>
        <dbReference type="EMBL" id="RST31511.1"/>
    </source>
</evidence>
<reference evidence="3 4" key="1">
    <citation type="submission" date="2018-12" db="EMBL/GenBank/DDBJ databases">
        <title>Sphingomonas sp. HMF7854 Genome sequencing and assembly.</title>
        <authorList>
            <person name="Cha I."/>
            <person name="Kang H."/>
            <person name="Kim H."/>
            <person name="Kang J."/>
            <person name="Joh K."/>
        </authorList>
    </citation>
    <scope>NUCLEOTIDE SEQUENCE [LARGE SCALE GENOMIC DNA]</scope>
    <source>
        <strain evidence="3 4">HMF7854</strain>
    </source>
</reference>
<keyword evidence="2" id="KW-0732">Signal</keyword>
<feature type="signal peptide" evidence="2">
    <location>
        <begin position="1"/>
        <end position="28"/>
    </location>
</feature>
<proteinExistence type="predicted"/>
<feature type="region of interest" description="Disordered" evidence="1">
    <location>
        <begin position="35"/>
        <end position="126"/>
    </location>
</feature>
<name>A0A3R9YN14_9SPHN</name>
<gene>
    <name evidence="3" type="ORF">HMF7854_12170</name>
</gene>
<comment type="caution">
    <text evidence="3">The sequence shown here is derived from an EMBL/GenBank/DDBJ whole genome shotgun (WGS) entry which is preliminary data.</text>
</comment>
<evidence type="ECO:0000256" key="2">
    <source>
        <dbReference type="SAM" id="SignalP"/>
    </source>
</evidence>
<feature type="compositionally biased region" description="Polar residues" evidence="1">
    <location>
        <begin position="60"/>
        <end position="72"/>
    </location>
</feature>
<evidence type="ECO:0000256" key="1">
    <source>
        <dbReference type="SAM" id="MobiDB-lite"/>
    </source>
</evidence>
<sequence length="232" mass="23915">MQRRTSRGTMLRLLAAMGCGGWCSLALAQSSGFGQEAQSAGPALPQISAPDDHGLVPRQVPSTRRPTASASQVADHLGRRPQVPQLSKSGGPARDPAALSSRSDSRNVGTEHVPGRDRCDANQPARSRADIDCNRLVKQAATLVPAAPSLTPEQRLLLGEQQADLALGYDAAARALADSGRAADSLAAQGIASVVLQPPVPPKPAPEKNDVLASEAAAIVDAVANGLANPRP</sequence>
<dbReference type="Proteomes" id="UP000274661">
    <property type="component" value="Unassembled WGS sequence"/>
</dbReference>
<feature type="chain" id="PRO_5018736626" description="Secreted protein" evidence="2">
    <location>
        <begin position="29"/>
        <end position="232"/>
    </location>
</feature>
<evidence type="ECO:0008006" key="5">
    <source>
        <dbReference type="Google" id="ProtNLM"/>
    </source>
</evidence>
<evidence type="ECO:0000313" key="4">
    <source>
        <dbReference type="Proteomes" id="UP000274661"/>
    </source>
</evidence>
<dbReference type="EMBL" id="RWJF01000001">
    <property type="protein sequence ID" value="RST31511.1"/>
    <property type="molecule type" value="Genomic_DNA"/>
</dbReference>
<dbReference type="AlphaFoldDB" id="A0A3R9YN14"/>